<gene>
    <name evidence="2" type="ORF">Tsubulata_034576</name>
</gene>
<reference evidence="2" key="2">
    <citation type="journal article" date="2023" name="Plants (Basel)">
        <title>Annotation of the Turnera subulata (Passifloraceae) Draft Genome Reveals the S-Locus Evolved after the Divergence of Turneroideae from Passifloroideae in a Stepwise Manner.</title>
        <authorList>
            <person name="Henning P.M."/>
            <person name="Roalson E.H."/>
            <person name="Mir W."/>
            <person name="McCubbin A.G."/>
            <person name="Shore J.S."/>
        </authorList>
    </citation>
    <scope>NUCLEOTIDE SEQUENCE</scope>
    <source>
        <strain evidence="2">F60SS</strain>
    </source>
</reference>
<accession>A0A9Q0FE35</accession>
<sequence length="118" mass="13213">MKILDLLVVVAVAALIDVYLGNMANIFLMVHIATDFHIYNWSLFMTIQWKVISSTIPLLGIGSMMVPRSRCYICCLDFGVRVGRSMICATGCHVQWPPVSLDHEFITAAISQSLECYL</sequence>
<organism evidence="2 3">
    <name type="scientific">Turnera subulata</name>
    <dbReference type="NCBI Taxonomy" id="218843"/>
    <lineage>
        <taxon>Eukaryota</taxon>
        <taxon>Viridiplantae</taxon>
        <taxon>Streptophyta</taxon>
        <taxon>Embryophyta</taxon>
        <taxon>Tracheophyta</taxon>
        <taxon>Spermatophyta</taxon>
        <taxon>Magnoliopsida</taxon>
        <taxon>eudicotyledons</taxon>
        <taxon>Gunneridae</taxon>
        <taxon>Pentapetalae</taxon>
        <taxon>rosids</taxon>
        <taxon>fabids</taxon>
        <taxon>Malpighiales</taxon>
        <taxon>Passifloraceae</taxon>
        <taxon>Turnera</taxon>
    </lineage>
</organism>
<dbReference type="AlphaFoldDB" id="A0A9Q0FE35"/>
<feature type="transmembrane region" description="Helical" evidence="1">
    <location>
        <begin position="38"/>
        <end position="60"/>
    </location>
</feature>
<keyword evidence="3" id="KW-1185">Reference proteome</keyword>
<dbReference type="EMBL" id="JAKUCV010005831">
    <property type="protein sequence ID" value="KAJ4829662.1"/>
    <property type="molecule type" value="Genomic_DNA"/>
</dbReference>
<protein>
    <submittedName>
        <fullName evidence="2">Uncharacterized protein</fullName>
    </submittedName>
</protein>
<evidence type="ECO:0000313" key="3">
    <source>
        <dbReference type="Proteomes" id="UP001141552"/>
    </source>
</evidence>
<name>A0A9Q0FE35_9ROSI</name>
<keyword evidence="1" id="KW-0812">Transmembrane</keyword>
<reference evidence="2" key="1">
    <citation type="submission" date="2022-02" db="EMBL/GenBank/DDBJ databases">
        <authorList>
            <person name="Henning P.M."/>
            <person name="McCubbin A.G."/>
            <person name="Shore J.S."/>
        </authorList>
    </citation>
    <scope>NUCLEOTIDE SEQUENCE</scope>
    <source>
        <strain evidence="2">F60SS</strain>
        <tissue evidence="2">Leaves</tissue>
    </source>
</reference>
<comment type="caution">
    <text evidence="2">The sequence shown here is derived from an EMBL/GenBank/DDBJ whole genome shotgun (WGS) entry which is preliminary data.</text>
</comment>
<keyword evidence="1" id="KW-1133">Transmembrane helix</keyword>
<evidence type="ECO:0000256" key="1">
    <source>
        <dbReference type="SAM" id="Phobius"/>
    </source>
</evidence>
<evidence type="ECO:0000313" key="2">
    <source>
        <dbReference type="EMBL" id="KAJ4829662.1"/>
    </source>
</evidence>
<proteinExistence type="predicted"/>
<keyword evidence="1" id="KW-0472">Membrane</keyword>
<dbReference type="Proteomes" id="UP001141552">
    <property type="component" value="Unassembled WGS sequence"/>
</dbReference>
<feature type="transmembrane region" description="Helical" evidence="1">
    <location>
        <begin position="7"/>
        <end position="32"/>
    </location>
</feature>